<gene>
    <name evidence="1" type="ORF">SO802_009422</name>
</gene>
<name>A0AAW2DBC3_9ROSI</name>
<evidence type="ECO:0000313" key="1">
    <source>
        <dbReference type="EMBL" id="KAL0007920.1"/>
    </source>
</evidence>
<sequence length="140" mass="16184">LVMSSIDLYLYYGGEPRSDVTYRVTYEGPSKELEIIQLKKGREINLKKLKKKIMKELDLDRRLHDIKIIYRAPHAVFSDRIVFTPIEIKGDKHVKIMFKRINLTSQLKAAELYLSVEPRKEVGSEDVQQTTLEGGGGEEF</sequence>
<dbReference type="EMBL" id="JAZDWU010000003">
    <property type="protein sequence ID" value="KAL0007920.1"/>
    <property type="molecule type" value="Genomic_DNA"/>
</dbReference>
<evidence type="ECO:0000313" key="2">
    <source>
        <dbReference type="Proteomes" id="UP001459277"/>
    </source>
</evidence>
<dbReference type="AlphaFoldDB" id="A0AAW2DBC3"/>
<comment type="caution">
    <text evidence="1">The sequence shown here is derived from an EMBL/GenBank/DDBJ whole genome shotgun (WGS) entry which is preliminary data.</text>
</comment>
<proteinExistence type="predicted"/>
<accession>A0AAW2DBC3</accession>
<keyword evidence="2" id="KW-1185">Reference proteome</keyword>
<reference evidence="1 2" key="1">
    <citation type="submission" date="2024-01" db="EMBL/GenBank/DDBJ databases">
        <title>A telomere-to-telomere, gap-free genome of sweet tea (Lithocarpus litseifolius).</title>
        <authorList>
            <person name="Zhou J."/>
        </authorList>
    </citation>
    <scope>NUCLEOTIDE SEQUENCE [LARGE SCALE GENOMIC DNA]</scope>
    <source>
        <strain evidence="1">Zhou-2022a</strain>
        <tissue evidence="1">Leaf</tissue>
    </source>
</reference>
<dbReference type="Proteomes" id="UP001459277">
    <property type="component" value="Unassembled WGS sequence"/>
</dbReference>
<organism evidence="1 2">
    <name type="scientific">Lithocarpus litseifolius</name>
    <dbReference type="NCBI Taxonomy" id="425828"/>
    <lineage>
        <taxon>Eukaryota</taxon>
        <taxon>Viridiplantae</taxon>
        <taxon>Streptophyta</taxon>
        <taxon>Embryophyta</taxon>
        <taxon>Tracheophyta</taxon>
        <taxon>Spermatophyta</taxon>
        <taxon>Magnoliopsida</taxon>
        <taxon>eudicotyledons</taxon>
        <taxon>Gunneridae</taxon>
        <taxon>Pentapetalae</taxon>
        <taxon>rosids</taxon>
        <taxon>fabids</taxon>
        <taxon>Fagales</taxon>
        <taxon>Fagaceae</taxon>
        <taxon>Lithocarpus</taxon>
    </lineage>
</organism>
<feature type="non-terminal residue" evidence="1">
    <location>
        <position position="1"/>
    </location>
</feature>
<protein>
    <submittedName>
        <fullName evidence="1">Uncharacterized protein</fullName>
    </submittedName>
</protein>